<sequence>MTAHDPHDTPAAVPAGEGVPVPRFGIEALNVHCGVARIPVPALFAGRGLDLARLANVMMNNKSVALPCEDPVTHAVNAARPLIDRMTPAGREAIELLVTSTESGIDYSKSVASYVHEYLGLSRHCRVLEVKQACYGATAALQLAAAHIASGLSPGAKALVIGTDVSLVDEGAQYTEPAMGTGAAALVIGDDPRVLALDPGAFGTYSYETFDSARPGPTFDVADADRSLFAYLDCLSGSFGAYAERVEGADFATTFDHLAMHTPFAGLVRAAHRKMLRESSGVRSPEAVEEDFDRRVAPALAYPREVGNLCSGSLYLALAGLLETARPRPGDRVGLFSYGSGCASEFYSGVVDARAQREVAALGIGRSLAARSELTFEEYTELLGETRSCLVPERERRIDVDRYVPLLDSFTKERELLLHTGIDGFHRTYTWHSADRPAGR</sequence>
<comment type="similarity">
    <text evidence="1">Belongs to the thiolase-like superfamily. HMG-CoA synthase family.</text>
</comment>
<evidence type="ECO:0000313" key="5">
    <source>
        <dbReference type="EMBL" id="MDQ0912430.1"/>
    </source>
</evidence>
<evidence type="ECO:0000256" key="1">
    <source>
        <dbReference type="ARBA" id="ARBA00007061"/>
    </source>
</evidence>
<dbReference type="Pfam" id="PF01154">
    <property type="entry name" value="HMG_CoA_synt_N"/>
    <property type="match status" value="1"/>
</dbReference>
<dbReference type="CDD" id="cd00827">
    <property type="entry name" value="init_cond_enzymes"/>
    <property type="match status" value="1"/>
</dbReference>
<dbReference type="InterPro" id="IPR013746">
    <property type="entry name" value="HMG_CoA_synt_C_dom"/>
</dbReference>
<dbReference type="GO" id="GO:0016747">
    <property type="term" value="F:acyltransferase activity, transferring groups other than amino-acyl groups"/>
    <property type="evidence" value="ECO:0007669"/>
    <property type="project" value="UniProtKB-ARBA"/>
</dbReference>
<dbReference type="GO" id="GO:0006084">
    <property type="term" value="P:acetyl-CoA metabolic process"/>
    <property type="evidence" value="ECO:0007669"/>
    <property type="project" value="InterPro"/>
</dbReference>
<dbReference type="AlphaFoldDB" id="A0AAW8FTR0"/>
<protein>
    <submittedName>
        <fullName evidence="5">Polyketide biosynthesis 3-hydroxy-3-methylglutaryl-CoA synthase-like enzyme PksG</fullName>
    </submittedName>
</protein>
<dbReference type="InterPro" id="IPR016039">
    <property type="entry name" value="Thiolase-like"/>
</dbReference>
<dbReference type="PANTHER" id="PTHR43323:SF2">
    <property type="entry name" value="HYDROXYMETHYLGLUTARYL-COA SYNTHASE"/>
    <property type="match status" value="1"/>
</dbReference>
<feature type="domain" description="Hydroxymethylglutaryl-coenzyme A synthase N-terminal" evidence="3">
    <location>
        <begin position="90"/>
        <end position="191"/>
    </location>
</feature>
<dbReference type="Proteomes" id="UP001234216">
    <property type="component" value="Unassembled WGS sequence"/>
</dbReference>
<evidence type="ECO:0000256" key="2">
    <source>
        <dbReference type="ARBA" id="ARBA00022679"/>
    </source>
</evidence>
<dbReference type="EMBL" id="JAUSZV010000005">
    <property type="protein sequence ID" value="MDQ0912430.1"/>
    <property type="molecule type" value="Genomic_DNA"/>
</dbReference>
<keyword evidence="2" id="KW-0808">Transferase</keyword>
<evidence type="ECO:0000313" key="6">
    <source>
        <dbReference type="Proteomes" id="UP001234216"/>
    </source>
</evidence>
<dbReference type="PANTHER" id="PTHR43323">
    <property type="entry name" value="3-HYDROXY-3-METHYLGLUTARYL COENZYME A SYNTHASE"/>
    <property type="match status" value="1"/>
</dbReference>
<evidence type="ECO:0000259" key="3">
    <source>
        <dbReference type="Pfam" id="PF01154"/>
    </source>
</evidence>
<comment type="caution">
    <text evidence="5">The sequence shown here is derived from an EMBL/GenBank/DDBJ whole genome shotgun (WGS) entry which is preliminary data.</text>
</comment>
<dbReference type="GO" id="GO:0004421">
    <property type="term" value="F:hydroxymethylglutaryl-CoA synthase activity"/>
    <property type="evidence" value="ECO:0007669"/>
    <property type="project" value="InterPro"/>
</dbReference>
<feature type="domain" description="Hydroxymethylglutaryl-coenzyme A synthase C-terminal" evidence="4">
    <location>
        <begin position="287"/>
        <end position="384"/>
    </location>
</feature>
<gene>
    <name evidence="5" type="ORF">QFZ22_008415</name>
</gene>
<dbReference type="Gene3D" id="3.40.47.10">
    <property type="match status" value="2"/>
</dbReference>
<dbReference type="Pfam" id="PF08540">
    <property type="entry name" value="HMG_CoA_synt_C"/>
    <property type="match status" value="1"/>
</dbReference>
<evidence type="ECO:0000259" key="4">
    <source>
        <dbReference type="Pfam" id="PF08540"/>
    </source>
</evidence>
<name>A0AAW8FTR0_9ACTN</name>
<dbReference type="RefSeq" id="WP_306984796.1">
    <property type="nucleotide sequence ID" value="NZ_JAUSYQ010000002.1"/>
</dbReference>
<proteinExistence type="inferred from homology"/>
<accession>A0AAW8FTR0</accession>
<organism evidence="5 6">
    <name type="scientific">Streptomyces canus</name>
    <dbReference type="NCBI Taxonomy" id="58343"/>
    <lineage>
        <taxon>Bacteria</taxon>
        <taxon>Bacillati</taxon>
        <taxon>Actinomycetota</taxon>
        <taxon>Actinomycetes</taxon>
        <taxon>Kitasatosporales</taxon>
        <taxon>Streptomycetaceae</taxon>
        <taxon>Streptomyces</taxon>
        <taxon>Streptomyces aurantiacus group</taxon>
    </lineage>
</organism>
<reference evidence="5" key="1">
    <citation type="submission" date="2023-07" db="EMBL/GenBank/DDBJ databases">
        <title>Comparative genomics of wheat-associated soil bacteria to identify genetic determinants of phenazine resistance.</title>
        <authorList>
            <person name="Mouncey N."/>
        </authorList>
    </citation>
    <scope>NUCLEOTIDE SEQUENCE</scope>
    <source>
        <strain evidence="5">V4I22</strain>
    </source>
</reference>
<dbReference type="SUPFAM" id="SSF53901">
    <property type="entry name" value="Thiolase-like"/>
    <property type="match status" value="2"/>
</dbReference>
<dbReference type="InterPro" id="IPR013528">
    <property type="entry name" value="HMG_CoA_synth_N"/>
</dbReference>